<dbReference type="Proteomes" id="UP000051952">
    <property type="component" value="Unassembled WGS sequence"/>
</dbReference>
<sequence length="242" mass="26096">MGSSGSKAQQQSAAAAAELARKEEIESQNRLLLKAYQDGRDEAFQQAVRAMDVQQTEDLMIGVGACLLTGVFASSYFGWKSGGAVRQYKSEQAKSTALFAQAEQDLILERQRVRELATVNDSQAEMIKSQTALVERSREQIVSIRAKAQFMRLQHMKLKRKHNNLMVEATTLRAQNGILHQRFIASTSGAIFMACVAGAFAIASHGSHGAAPHPEDGHHAVAPAAVVPVAAAIDVAAESKSH</sequence>
<feature type="transmembrane region" description="Helical" evidence="1">
    <location>
        <begin position="59"/>
        <end position="79"/>
    </location>
</feature>
<reference evidence="3" key="1">
    <citation type="submission" date="2015-09" db="EMBL/GenBank/DDBJ databases">
        <authorList>
            <consortium name="Pathogen Informatics"/>
        </authorList>
    </citation>
    <scope>NUCLEOTIDE SEQUENCE [LARGE SCALE GENOMIC DNA]</scope>
    <source>
        <strain evidence="3">Lake Konstanz</strain>
    </source>
</reference>
<feature type="transmembrane region" description="Helical" evidence="1">
    <location>
        <begin position="183"/>
        <end position="203"/>
    </location>
</feature>
<protein>
    <submittedName>
        <fullName evidence="2">Transmembrane protein, putative</fullName>
    </submittedName>
</protein>
<gene>
    <name evidence="2" type="ORF">BSAL_19325</name>
</gene>
<name>A0A0S4JG39_BODSA</name>
<evidence type="ECO:0000256" key="1">
    <source>
        <dbReference type="SAM" id="Phobius"/>
    </source>
</evidence>
<keyword evidence="1 2" id="KW-0812">Transmembrane</keyword>
<evidence type="ECO:0000313" key="3">
    <source>
        <dbReference type="Proteomes" id="UP000051952"/>
    </source>
</evidence>
<accession>A0A0S4JG39</accession>
<keyword evidence="3" id="KW-1185">Reference proteome</keyword>
<dbReference type="AlphaFoldDB" id="A0A0S4JG39"/>
<keyword evidence="1" id="KW-0472">Membrane</keyword>
<organism evidence="2 3">
    <name type="scientific">Bodo saltans</name>
    <name type="common">Flagellated protozoan</name>
    <dbReference type="NCBI Taxonomy" id="75058"/>
    <lineage>
        <taxon>Eukaryota</taxon>
        <taxon>Discoba</taxon>
        <taxon>Euglenozoa</taxon>
        <taxon>Kinetoplastea</taxon>
        <taxon>Metakinetoplastina</taxon>
        <taxon>Eubodonida</taxon>
        <taxon>Bodonidae</taxon>
        <taxon>Bodo</taxon>
    </lineage>
</organism>
<evidence type="ECO:0000313" key="2">
    <source>
        <dbReference type="EMBL" id="CUG89108.1"/>
    </source>
</evidence>
<keyword evidence="1" id="KW-1133">Transmembrane helix</keyword>
<proteinExistence type="predicted"/>
<dbReference type="EMBL" id="CYKH01001705">
    <property type="protein sequence ID" value="CUG89108.1"/>
    <property type="molecule type" value="Genomic_DNA"/>
</dbReference>
<dbReference type="VEuPathDB" id="TriTrypDB:BSAL_19325"/>